<dbReference type="EMBL" id="JBHLWM010000012">
    <property type="protein sequence ID" value="MFC0243650.1"/>
    <property type="molecule type" value="Genomic_DNA"/>
</dbReference>
<evidence type="ECO:0000313" key="3">
    <source>
        <dbReference type="Proteomes" id="UP001589775"/>
    </source>
</evidence>
<accession>A0ABV6EZL1</accession>
<organism evidence="2 3">
    <name type="scientific">Rhodopseudomonas telluris</name>
    <dbReference type="NCBI Taxonomy" id="644215"/>
    <lineage>
        <taxon>Bacteria</taxon>
        <taxon>Pseudomonadati</taxon>
        <taxon>Pseudomonadota</taxon>
        <taxon>Alphaproteobacteria</taxon>
        <taxon>Hyphomicrobiales</taxon>
        <taxon>Nitrobacteraceae</taxon>
        <taxon>Rhodopseudomonas</taxon>
    </lineage>
</organism>
<keyword evidence="3" id="KW-1185">Reference proteome</keyword>
<dbReference type="Proteomes" id="UP001589775">
    <property type="component" value="Unassembled WGS sequence"/>
</dbReference>
<evidence type="ECO:0000313" key="2">
    <source>
        <dbReference type="EMBL" id="MFC0243650.1"/>
    </source>
</evidence>
<evidence type="ECO:0008006" key="4">
    <source>
        <dbReference type="Google" id="ProtNLM"/>
    </source>
</evidence>
<reference evidence="2 3" key="1">
    <citation type="submission" date="2024-09" db="EMBL/GenBank/DDBJ databases">
        <authorList>
            <person name="Sun Q."/>
            <person name="Mori K."/>
        </authorList>
    </citation>
    <scope>NUCLEOTIDE SEQUENCE [LARGE SCALE GENOMIC DNA]</scope>
    <source>
        <strain evidence="2 3">KCTC 23279</strain>
    </source>
</reference>
<feature type="region of interest" description="Disordered" evidence="1">
    <location>
        <begin position="194"/>
        <end position="219"/>
    </location>
</feature>
<feature type="compositionally biased region" description="Basic and acidic residues" evidence="1">
    <location>
        <begin position="196"/>
        <end position="208"/>
    </location>
</feature>
<comment type="caution">
    <text evidence="2">The sequence shown here is derived from an EMBL/GenBank/DDBJ whole genome shotgun (WGS) entry which is preliminary data.</text>
</comment>
<evidence type="ECO:0000256" key="1">
    <source>
        <dbReference type="SAM" id="MobiDB-lite"/>
    </source>
</evidence>
<protein>
    <recommendedName>
        <fullName evidence="4">Methyltransferase</fullName>
    </recommendedName>
</protein>
<gene>
    <name evidence="2" type="ORF">ACFFJ6_24420</name>
</gene>
<name>A0ABV6EZL1_9BRAD</name>
<dbReference type="SUPFAM" id="SSF109709">
    <property type="entry name" value="KorB DNA-binding domain-like"/>
    <property type="match status" value="1"/>
</dbReference>
<sequence>MSSGCSAQSGEACDDRRRCHFRCVVRRSPGFRLRYPRARPRRAVDVLRANRRCDRRSDRRGAGMKCLAGHRFADLFPMIEGQARDELRDDIRDNGIREKIVLLDGQILDGRNRYDALLELCDGGEVLGEGWGHRAGEALDAELLTPPAPWFVTFNPSVDGDPLKWVLSKNLRRRHLDESQRAIVAARLANLGVGRPKADSRDDDKAKPFDPAPEHIPPIGGISARAAAAMVNVSERSVERARAVINDGVEELQHAVEQGQLAVSAAEKIARLPDDEQREAVAKLPSGSRSIMASRQEPDDGLDYFPTPPWATRALVEVVLKRSGHAASLHAQTAWEPACGEGHMAEVLCDYFKEVTASDIHPHGYGHTANFLGDIVPGFDDWIITNPPFGANAEAFVLRALQFAQVGVAMFLRLQWLETVGRFERVFQPYPPAIIAQFAERVPLHKGRWEPEGDTATAYLWIVWLKNSARKTTEFVWIPPGQREALSRPDDAERFTTHPVTKAFRPNGPKAVDAPAQKSVPAAEDSDAKFDEAIDRALQRAPRGYPESGAAFDPSPIACACCNHFVVARPDPLDIPSFLKRRRNDVALATAKACA</sequence>
<feature type="region of interest" description="Disordered" evidence="1">
    <location>
        <begin position="501"/>
        <end position="526"/>
    </location>
</feature>
<dbReference type="Gene3D" id="1.10.10.2830">
    <property type="match status" value="1"/>
</dbReference>
<dbReference type="SUPFAM" id="SSF53335">
    <property type="entry name" value="S-adenosyl-L-methionine-dependent methyltransferases"/>
    <property type="match status" value="1"/>
</dbReference>
<proteinExistence type="predicted"/>
<dbReference type="Gene3D" id="3.40.50.150">
    <property type="entry name" value="Vaccinia Virus protein VP39"/>
    <property type="match status" value="1"/>
</dbReference>
<dbReference type="InterPro" id="IPR029063">
    <property type="entry name" value="SAM-dependent_MTases_sf"/>
</dbReference>
<dbReference type="RefSeq" id="WP_378392840.1">
    <property type="nucleotide sequence ID" value="NZ_JBHLWM010000012.1"/>
</dbReference>